<dbReference type="InterPro" id="IPR051550">
    <property type="entry name" value="SCF-Subunits/Alg-Epimerases"/>
</dbReference>
<dbReference type="OrthoDB" id="136775at2157"/>
<feature type="domain" description="PKD" evidence="5">
    <location>
        <begin position="363"/>
        <end position="439"/>
    </location>
</feature>
<comment type="pathway">
    <text evidence="1">Protein modification; protein ubiquitination.</text>
</comment>
<feature type="domain" description="PKD" evidence="5">
    <location>
        <begin position="872"/>
        <end position="955"/>
    </location>
</feature>
<feature type="region of interest" description="Disordered" evidence="4">
    <location>
        <begin position="1112"/>
        <end position="1136"/>
    </location>
</feature>
<dbReference type="InterPro" id="IPR006626">
    <property type="entry name" value="PbH1"/>
</dbReference>
<evidence type="ECO:0000313" key="7">
    <source>
        <dbReference type="Proteomes" id="UP000826709"/>
    </source>
</evidence>
<dbReference type="Pfam" id="PF00801">
    <property type="entry name" value="PKD"/>
    <property type="match status" value="1"/>
</dbReference>
<feature type="domain" description="PKD" evidence="5">
    <location>
        <begin position="790"/>
        <end position="867"/>
    </location>
</feature>
<dbReference type="SMART" id="SM00710">
    <property type="entry name" value="PbH1"/>
    <property type="match status" value="19"/>
</dbReference>
<proteinExistence type="predicted"/>
<dbReference type="InterPro" id="IPR006633">
    <property type="entry name" value="Carb-bd_sugar_hydrolysis-dom"/>
</dbReference>
<dbReference type="PANTHER" id="PTHR22990">
    <property type="entry name" value="F-BOX ONLY PROTEIN"/>
    <property type="match status" value="1"/>
</dbReference>
<dbReference type="Pfam" id="PF18911">
    <property type="entry name" value="PKD_4"/>
    <property type="match status" value="2"/>
</dbReference>
<feature type="compositionally biased region" description="Low complexity" evidence="4">
    <location>
        <begin position="1116"/>
        <end position="1136"/>
    </location>
</feature>
<protein>
    <submittedName>
        <fullName evidence="6">PKD domain-containing protein</fullName>
    </submittedName>
</protein>
<organism evidence="6 7">
    <name type="scientific">Methanofollis formosanus</name>
    <dbReference type="NCBI Taxonomy" id="299308"/>
    <lineage>
        <taxon>Archaea</taxon>
        <taxon>Methanobacteriati</taxon>
        <taxon>Methanobacteriota</taxon>
        <taxon>Stenosarchaea group</taxon>
        <taxon>Methanomicrobia</taxon>
        <taxon>Methanomicrobiales</taxon>
        <taxon>Methanomicrobiaceae</taxon>
        <taxon>Methanofollis</taxon>
    </lineage>
</organism>
<dbReference type="InterPro" id="IPR022441">
    <property type="entry name" value="Para_beta_helix_rpt-2"/>
</dbReference>
<dbReference type="EMBL" id="CP037968">
    <property type="protein sequence ID" value="QYZ80030.1"/>
    <property type="molecule type" value="Genomic_DNA"/>
</dbReference>
<dbReference type="NCBIfam" id="TIGR03804">
    <property type="entry name" value="para_beta_helix"/>
    <property type="match status" value="3"/>
</dbReference>
<dbReference type="SUPFAM" id="SSF51126">
    <property type="entry name" value="Pectin lyase-like"/>
    <property type="match status" value="2"/>
</dbReference>
<dbReference type="Gene3D" id="2.60.40.10">
    <property type="entry name" value="Immunoglobulins"/>
    <property type="match status" value="3"/>
</dbReference>
<dbReference type="KEGG" id="mfk:E2N92_11640"/>
<dbReference type="SUPFAM" id="SSF49299">
    <property type="entry name" value="PKD domain"/>
    <property type="match status" value="3"/>
</dbReference>
<dbReference type="AlphaFoldDB" id="A0A8G1A2T9"/>
<dbReference type="Proteomes" id="UP000826709">
    <property type="component" value="Chromosome"/>
</dbReference>
<keyword evidence="7" id="KW-1185">Reference proteome</keyword>
<keyword evidence="2" id="KW-0677">Repeat</keyword>
<dbReference type="InterPro" id="IPR026453">
    <property type="entry name" value="PGF_pre_PGF"/>
</dbReference>
<dbReference type="RefSeq" id="WP_220681337.1">
    <property type="nucleotide sequence ID" value="NZ_CP037968.1"/>
</dbReference>
<keyword evidence="3" id="KW-0833">Ubl conjugation pathway</keyword>
<dbReference type="InterPro" id="IPR013783">
    <property type="entry name" value="Ig-like_fold"/>
</dbReference>
<accession>A0A8G1A2T9</accession>
<dbReference type="SMART" id="SM00722">
    <property type="entry name" value="CASH"/>
    <property type="match status" value="4"/>
</dbReference>
<evidence type="ECO:0000259" key="5">
    <source>
        <dbReference type="PROSITE" id="PS50093"/>
    </source>
</evidence>
<evidence type="ECO:0000313" key="6">
    <source>
        <dbReference type="EMBL" id="QYZ80030.1"/>
    </source>
</evidence>
<dbReference type="InterPro" id="IPR012334">
    <property type="entry name" value="Pectin_lyas_fold"/>
</dbReference>
<dbReference type="PROSITE" id="PS50093">
    <property type="entry name" value="PKD"/>
    <property type="match status" value="3"/>
</dbReference>
<dbReference type="SMART" id="SM00089">
    <property type="entry name" value="PKD"/>
    <property type="match status" value="3"/>
</dbReference>
<reference evidence="6" key="2">
    <citation type="submission" date="2019-03" db="EMBL/GenBank/DDBJ databases">
        <authorList>
            <person name="Chen S.-C."/>
            <person name="Wu S.-Y."/>
            <person name="Lai M.-C."/>
        </authorList>
    </citation>
    <scope>NUCLEOTIDE SEQUENCE</scope>
    <source>
        <strain evidence="6">ML15</strain>
    </source>
</reference>
<dbReference type="InterPro" id="IPR007742">
    <property type="entry name" value="NosD_dom"/>
</dbReference>
<evidence type="ECO:0000256" key="3">
    <source>
        <dbReference type="ARBA" id="ARBA00022786"/>
    </source>
</evidence>
<dbReference type="Pfam" id="PF05048">
    <property type="entry name" value="NosD"/>
    <property type="match status" value="2"/>
</dbReference>
<name>A0A8G1A2T9_9EURY</name>
<dbReference type="InterPro" id="IPR035986">
    <property type="entry name" value="PKD_dom_sf"/>
</dbReference>
<dbReference type="InterPro" id="IPR011050">
    <property type="entry name" value="Pectin_lyase_fold/virulence"/>
</dbReference>
<reference evidence="6" key="1">
    <citation type="journal article" date="2005" name="Int. J. Syst. Evol. Microbiol.">
        <title>Methanofollis formosanus sp. nov., isolated from a fish pond.</title>
        <authorList>
            <person name="Wu S.Y."/>
            <person name="Chen S.C."/>
            <person name="Lai M.C."/>
        </authorList>
    </citation>
    <scope>NUCLEOTIDE SEQUENCE</scope>
    <source>
        <strain evidence="6">ML15</strain>
    </source>
</reference>
<dbReference type="CDD" id="cd00146">
    <property type="entry name" value="PKD"/>
    <property type="match status" value="3"/>
</dbReference>
<dbReference type="PANTHER" id="PTHR22990:SF15">
    <property type="entry name" value="F-BOX ONLY PROTEIN 10"/>
    <property type="match status" value="1"/>
</dbReference>
<evidence type="ECO:0000256" key="1">
    <source>
        <dbReference type="ARBA" id="ARBA00004906"/>
    </source>
</evidence>
<sequence length="1161" mass="120676">MAAAEVTVNPGESIQAAIDAAAAGDVVLVGTGTYDGAVTVNKRLTLTSTEGAIVNGKISLTSTADGAVLEGLAVNGVVVDHADDAVVRGCTVRDSSDGVRITYSTNCTVEGCTVGGTIPGDGIYLSCAGQPRILDNQVTGCGGFGIMLIQDCPDGIISGNTVRDCNERGIQLQSGCQGSVVESNTCSGNDGGFRVSGCTGTTTVLRDNTVIGDRNIAVNLEGVNSVIIENVTVKDGKYGIFLTNVENTTLTNSTFTGLTGYGLFVYHGSYATNSLIANNFFNNTQNLCIRDGYVMTGTRWNMTKTAGENIRGGSFLGGNLWLTPTGTGFSQTRADFDLDGICDEGYDLGNGCIDSLPLQNGGPSANFSVAPSSVMTGVPVFFNDTSVGDPTSWSWTFGGETETTRNVTRTYGNAGTYQATLTVENEFGTNTTTHTFTVEPYTIQGAVDAASEGDVVLVPAGTYNEDVTVDKNITLRGNEGATVNGGITITADGANVENLTVNGVISVDGADNAVVRGCIVRDGSDGVRITSAANCTVEECTLSSMGGNGISLSSAGQCRILDNQMTGCGGFGIILYSNCPGCFISGNTVQDCKERGIQLQSGCQGSVVISNIFSGNNGGLKVYGCKGQTTILRDNTLLENNYYGVSLEKADSVIVENVTVKGGTSGISLTNVENITLTNSTFTGLTSCGLSVYPRYSATNSLIANNLFNNTWNVYIPDTSDLTGTRWNTTKTFGKNIHGGPFLGGNLWLTPEGTGFSETHEDLNGDGICDEGYDLGEGCIDALPLHTCIPTANFTAAPTGGSTPLEVQFADASYGVPFLSRSWDFGDNSPAVDHTRPTHIFSTNGTHQVTLTVTNAFGSSTMTKTVTALDPPKANFTVTPAGGNAPLTVAFTDESTGCVFSRVWDFGDGSISTEERPSHTYASAGTYTVSLNVSNPYASNSTMLKNCITVESPGVSGGGSGGGRSPASAGAASKIPAGGHASFEVRDSAIHEVKVTAAEAVSHILVTVEPTAKPHSIEAPANAVYEYDEVMLYHTTDEALAGADLDFTVPKTWLEEHGAGPDDVTLYRYHDGAWHALPTRIIAEDEHRYSFTATSPGFSLFAIGVDASGPAPPVTPAETATPLPVTTPVTTATTAPQQSPLPYGFAALAAGAALLLRGRRE</sequence>
<gene>
    <name evidence="6" type="ORF">E2N92_11640</name>
</gene>
<dbReference type="InterPro" id="IPR022409">
    <property type="entry name" value="PKD/Chitinase_dom"/>
</dbReference>
<evidence type="ECO:0000256" key="2">
    <source>
        <dbReference type="ARBA" id="ARBA00022737"/>
    </source>
</evidence>
<dbReference type="FunFam" id="2.60.40.10:FF:000270">
    <property type="entry name" value="Cell surface protein"/>
    <property type="match status" value="1"/>
</dbReference>
<evidence type="ECO:0000256" key="4">
    <source>
        <dbReference type="SAM" id="MobiDB-lite"/>
    </source>
</evidence>
<dbReference type="NCBIfam" id="TIGR04213">
    <property type="entry name" value="PGF_pre_PGF"/>
    <property type="match status" value="1"/>
</dbReference>
<dbReference type="Gene3D" id="2.160.20.10">
    <property type="entry name" value="Single-stranded right-handed beta-helix, Pectin lyase-like"/>
    <property type="match status" value="3"/>
</dbReference>
<dbReference type="InterPro" id="IPR000601">
    <property type="entry name" value="PKD_dom"/>
</dbReference>